<keyword evidence="2" id="KW-1185">Reference proteome</keyword>
<reference evidence="1 2" key="1">
    <citation type="submission" date="2021-06" db="EMBL/GenBank/DDBJ databases">
        <authorList>
            <person name="Palmer J.M."/>
        </authorList>
    </citation>
    <scope>NUCLEOTIDE SEQUENCE [LARGE SCALE GENOMIC DNA]</scope>
    <source>
        <strain evidence="1 2">AS_MEX2019</strain>
        <tissue evidence="1">Muscle</tissue>
    </source>
</reference>
<gene>
    <name evidence="1" type="ORF">AMECASPLE_029695</name>
</gene>
<name>A0ABV0ZR42_9TELE</name>
<comment type="caution">
    <text evidence="1">The sequence shown here is derived from an EMBL/GenBank/DDBJ whole genome shotgun (WGS) entry which is preliminary data.</text>
</comment>
<organism evidence="1 2">
    <name type="scientific">Ameca splendens</name>
    <dbReference type="NCBI Taxonomy" id="208324"/>
    <lineage>
        <taxon>Eukaryota</taxon>
        <taxon>Metazoa</taxon>
        <taxon>Chordata</taxon>
        <taxon>Craniata</taxon>
        <taxon>Vertebrata</taxon>
        <taxon>Euteleostomi</taxon>
        <taxon>Actinopterygii</taxon>
        <taxon>Neopterygii</taxon>
        <taxon>Teleostei</taxon>
        <taxon>Neoteleostei</taxon>
        <taxon>Acanthomorphata</taxon>
        <taxon>Ovalentaria</taxon>
        <taxon>Atherinomorphae</taxon>
        <taxon>Cyprinodontiformes</taxon>
        <taxon>Goodeidae</taxon>
        <taxon>Ameca</taxon>
    </lineage>
</organism>
<feature type="non-terminal residue" evidence="1">
    <location>
        <position position="1"/>
    </location>
</feature>
<accession>A0ABV0ZR42</accession>
<dbReference type="EMBL" id="JAHRIP010069262">
    <property type="protein sequence ID" value="MEQ2308590.1"/>
    <property type="molecule type" value="Genomic_DNA"/>
</dbReference>
<evidence type="ECO:0000313" key="2">
    <source>
        <dbReference type="Proteomes" id="UP001469553"/>
    </source>
</evidence>
<protein>
    <submittedName>
        <fullName evidence="1">Uncharacterized protein</fullName>
    </submittedName>
</protein>
<dbReference type="Proteomes" id="UP001469553">
    <property type="component" value="Unassembled WGS sequence"/>
</dbReference>
<evidence type="ECO:0000313" key="1">
    <source>
        <dbReference type="EMBL" id="MEQ2308590.1"/>
    </source>
</evidence>
<proteinExistence type="predicted"/>
<sequence>PDSDRSEPQPPGAPALTLNARSNKAGAWWCSGLSVTMTTSCLLKLCNTSGTSLDLSAVLKTACDLTAFIKLCCRVIVGCMSI</sequence>